<sequence length="316" mass="35500">MAWNSIGFLIAIAFWKEELFTWLDNLSHYLQNEGVTAPFPLYSTLIVLSGYTFGTWPGAVVSYLSALSGAVIVFLLSRHYLRDTMSHLLTHTTSLKRAVRAIERKPQLLLLIRVAPYPYNLMNVLLASSHTLSFSTYFWCTALSLCKIVIHTSIGAGIHSFAAHHLKDHAQQQQQDDDGLSTVFTICGITLCIAIFIYLTYVARRAVNDELNEEDELGHLGRLEGGRGRVNARGNRIRGILSQPGSRPPPPPPSSEPSSLSRHHSRSRHSSLSRSYTHHRSTRSITQFLPQAQESRVRLLDEDEMSMRQVDFEVGS</sequence>
<dbReference type="EMBL" id="BPWL01000002">
    <property type="protein sequence ID" value="GJJ07382.1"/>
    <property type="molecule type" value="Genomic_DNA"/>
</dbReference>
<dbReference type="GO" id="GO:0016192">
    <property type="term" value="P:vesicle-mediated transport"/>
    <property type="evidence" value="ECO:0007669"/>
    <property type="project" value="TreeGrafter"/>
</dbReference>
<feature type="transmembrane region" description="Helical" evidence="11">
    <location>
        <begin position="136"/>
        <end position="158"/>
    </location>
</feature>
<evidence type="ECO:0000313" key="13">
    <source>
        <dbReference type="EMBL" id="GJJ07382.1"/>
    </source>
</evidence>
<evidence type="ECO:0000256" key="11">
    <source>
        <dbReference type="SAM" id="Phobius"/>
    </source>
</evidence>
<evidence type="ECO:0000259" key="12">
    <source>
        <dbReference type="Pfam" id="PF09335"/>
    </source>
</evidence>
<dbReference type="PANTHER" id="PTHR47549">
    <property type="entry name" value="GOLGI APPARATUS MEMBRANE PROTEIN TVP38-RELATED"/>
    <property type="match status" value="1"/>
</dbReference>
<feature type="compositionally biased region" description="Basic residues" evidence="10">
    <location>
        <begin position="261"/>
        <end position="282"/>
    </location>
</feature>
<dbReference type="GO" id="GO:0000022">
    <property type="term" value="P:mitotic spindle elongation"/>
    <property type="evidence" value="ECO:0007669"/>
    <property type="project" value="TreeGrafter"/>
</dbReference>
<proteinExistence type="inferred from homology"/>
<keyword evidence="6 11" id="KW-0812">Transmembrane</keyword>
<evidence type="ECO:0000256" key="7">
    <source>
        <dbReference type="ARBA" id="ARBA00022989"/>
    </source>
</evidence>
<evidence type="ECO:0000256" key="8">
    <source>
        <dbReference type="ARBA" id="ARBA00023034"/>
    </source>
</evidence>
<comment type="similarity">
    <text evidence="3">Belongs to the TVP38/TMEM64 family.</text>
</comment>
<keyword evidence="7 11" id="KW-1133">Transmembrane helix</keyword>
<comment type="caution">
    <text evidence="13">The sequence shown here is derived from an EMBL/GenBank/DDBJ whole genome shotgun (WGS) entry which is preliminary data.</text>
</comment>
<protein>
    <recommendedName>
        <fullName evidence="4">Golgi apparatus membrane protein TVP38</fullName>
    </recommendedName>
    <alternativeName>
        <fullName evidence="5">Golgi apparatus membrane protein tvp38</fullName>
    </alternativeName>
</protein>
<dbReference type="InterPro" id="IPR032816">
    <property type="entry name" value="VTT_dom"/>
</dbReference>
<accession>A0AAV4ZYK0</accession>
<dbReference type="GO" id="GO:0000139">
    <property type="term" value="C:Golgi membrane"/>
    <property type="evidence" value="ECO:0007669"/>
    <property type="project" value="UniProtKB-SubCell"/>
</dbReference>
<keyword evidence="8" id="KW-0333">Golgi apparatus</keyword>
<dbReference type="InterPro" id="IPR051076">
    <property type="entry name" value="Golgi_membrane_TVP38/TMEM64"/>
</dbReference>
<dbReference type="PANTHER" id="PTHR47549:SF3">
    <property type="entry name" value="GOLGI APPARATUS MEMBRANE PROTEIN TVP38"/>
    <property type="match status" value="1"/>
</dbReference>
<comment type="function">
    <text evidence="1">Golgi membrane protein involved in vesicular trafficking and spindle migration.</text>
</comment>
<evidence type="ECO:0000313" key="14">
    <source>
        <dbReference type="Proteomes" id="UP001050691"/>
    </source>
</evidence>
<evidence type="ECO:0000256" key="4">
    <source>
        <dbReference type="ARBA" id="ARBA00013533"/>
    </source>
</evidence>
<evidence type="ECO:0000256" key="2">
    <source>
        <dbReference type="ARBA" id="ARBA00004653"/>
    </source>
</evidence>
<evidence type="ECO:0000256" key="3">
    <source>
        <dbReference type="ARBA" id="ARBA00008640"/>
    </source>
</evidence>
<organism evidence="13 14">
    <name type="scientific">Clathrus columnatus</name>
    <dbReference type="NCBI Taxonomy" id="1419009"/>
    <lineage>
        <taxon>Eukaryota</taxon>
        <taxon>Fungi</taxon>
        <taxon>Dikarya</taxon>
        <taxon>Basidiomycota</taxon>
        <taxon>Agaricomycotina</taxon>
        <taxon>Agaricomycetes</taxon>
        <taxon>Phallomycetidae</taxon>
        <taxon>Phallales</taxon>
        <taxon>Clathraceae</taxon>
        <taxon>Clathrus</taxon>
    </lineage>
</organism>
<feature type="domain" description="VTT" evidence="12">
    <location>
        <begin position="42"/>
        <end position="156"/>
    </location>
</feature>
<feature type="transmembrane region" description="Helical" evidence="11">
    <location>
        <begin position="179"/>
        <end position="201"/>
    </location>
</feature>
<evidence type="ECO:0000256" key="1">
    <source>
        <dbReference type="ARBA" id="ARBA00002978"/>
    </source>
</evidence>
<feature type="compositionally biased region" description="Pro residues" evidence="10">
    <location>
        <begin position="246"/>
        <end position="255"/>
    </location>
</feature>
<keyword evidence="14" id="KW-1185">Reference proteome</keyword>
<dbReference type="AlphaFoldDB" id="A0AAV4ZYK0"/>
<feature type="region of interest" description="Disordered" evidence="10">
    <location>
        <begin position="239"/>
        <end position="292"/>
    </location>
</feature>
<evidence type="ECO:0000256" key="5">
    <source>
        <dbReference type="ARBA" id="ARBA00020673"/>
    </source>
</evidence>
<reference evidence="13" key="1">
    <citation type="submission" date="2021-10" db="EMBL/GenBank/DDBJ databases">
        <title>De novo Genome Assembly of Clathrus columnatus (Basidiomycota, Fungi) Using Illumina and Nanopore Sequence Data.</title>
        <authorList>
            <person name="Ogiso-Tanaka E."/>
            <person name="Itagaki H."/>
            <person name="Hosoya T."/>
            <person name="Hosaka K."/>
        </authorList>
    </citation>
    <scope>NUCLEOTIDE SEQUENCE</scope>
    <source>
        <strain evidence="13">MO-923</strain>
    </source>
</reference>
<feature type="transmembrane region" description="Helical" evidence="11">
    <location>
        <begin position="60"/>
        <end position="81"/>
    </location>
</feature>
<dbReference type="Pfam" id="PF09335">
    <property type="entry name" value="VTT_dom"/>
    <property type="match status" value="1"/>
</dbReference>
<dbReference type="Proteomes" id="UP001050691">
    <property type="component" value="Unassembled WGS sequence"/>
</dbReference>
<keyword evidence="9 11" id="KW-0472">Membrane</keyword>
<gene>
    <name evidence="13" type="ORF">Clacol_001584</name>
</gene>
<name>A0AAV4ZYK0_9AGAM</name>
<comment type="subcellular location">
    <subcellularLocation>
        <location evidence="2">Golgi apparatus membrane</location>
        <topology evidence="2">Multi-pass membrane protein</topology>
    </subcellularLocation>
</comment>
<evidence type="ECO:0000256" key="6">
    <source>
        <dbReference type="ARBA" id="ARBA00022692"/>
    </source>
</evidence>
<evidence type="ECO:0000256" key="9">
    <source>
        <dbReference type="ARBA" id="ARBA00023136"/>
    </source>
</evidence>
<evidence type="ECO:0000256" key="10">
    <source>
        <dbReference type="SAM" id="MobiDB-lite"/>
    </source>
</evidence>